<dbReference type="PANTHER" id="PTHR34128">
    <property type="entry name" value="CYTOCHROME C-TYPE BIOGENESIS PROTEIN CCME HOMOLOG, MITOCHONDRIAL"/>
    <property type="match status" value="1"/>
</dbReference>
<keyword evidence="5 13" id="KW-0812">Transmembrane</keyword>
<proteinExistence type="inferred from homology"/>
<dbReference type="SUPFAM" id="SSF82093">
    <property type="entry name" value="Heme chaperone CcmE"/>
    <property type="match status" value="1"/>
</dbReference>
<dbReference type="GO" id="GO:0005886">
    <property type="term" value="C:plasma membrane"/>
    <property type="evidence" value="ECO:0007669"/>
    <property type="project" value="UniProtKB-SubCell"/>
</dbReference>
<keyword evidence="9 13" id="KW-1133">Transmembrane helix</keyword>
<dbReference type="OrthoDB" id="9793584at2"/>
<evidence type="ECO:0000256" key="4">
    <source>
        <dbReference type="ARBA" id="ARBA00022617"/>
    </source>
</evidence>
<evidence type="ECO:0000256" key="2">
    <source>
        <dbReference type="ARBA" id="ARBA00022475"/>
    </source>
</evidence>
<evidence type="ECO:0000256" key="9">
    <source>
        <dbReference type="ARBA" id="ARBA00022989"/>
    </source>
</evidence>
<evidence type="ECO:0000313" key="17">
    <source>
        <dbReference type="EMBL" id="KDN25589.1"/>
    </source>
</evidence>
<organism evidence="17 18">
    <name type="scientific">Moraxella bovoculi 237</name>
    <dbReference type="NCBI Taxonomy" id="743974"/>
    <lineage>
        <taxon>Bacteria</taxon>
        <taxon>Pseudomonadati</taxon>
        <taxon>Pseudomonadota</taxon>
        <taxon>Gammaproteobacteria</taxon>
        <taxon>Moraxellales</taxon>
        <taxon>Moraxellaceae</taxon>
        <taxon>Moraxella</taxon>
    </lineage>
</organism>
<dbReference type="NCBIfam" id="NF009731">
    <property type="entry name" value="PRK13254.1-5"/>
    <property type="match status" value="1"/>
</dbReference>
<dbReference type="GO" id="GO:0020037">
    <property type="term" value="F:heme binding"/>
    <property type="evidence" value="ECO:0007669"/>
    <property type="project" value="InterPro"/>
</dbReference>
<evidence type="ECO:0000256" key="16">
    <source>
        <dbReference type="SAM" id="Phobius"/>
    </source>
</evidence>
<sequence length="169" mass="18566">MNNVRQKKLMWVIAMLVGAVIAVGLILYAIRQQTDYYFDPTAIAAGKAPEEKRIRAGGMVVAGSVKRDPSDQLNVQFEITDYKEVVPVTYRGVLPDLFAENSGIVATGELKDGVFVASEVLAKHDENYMPPEVAKSLKQEHAERGADVSGEQFTPAVPMSEIDERNAQK</sequence>
<evidence type="ECO:0000256" key="10">
    <source>
        <dbReference type="ARBA" id="ARBA00023004"/>
    </source>
</evidence>
<dbReference type="Pfam" id="PF03100">
    <property type="entry name" value="CcmE"/>
    <property type="match status" value="1"/>
</dbReference>
<dbReference type="GO" id="GO:0017003">
    <property type="term" value="P:protein-heme linkage"/>
    <property type="evidence" value="ECO:0007669"/>
    <property type="project" value="UniProtKB-UniRule"/>
</dbReference>
<keyword evidence="11 13" id="KW-0472">Membrane</keyword>
<feature type="region of interest" description="Disordered" evidence="15">
    <location>
        <begin position="136"/>
        <end position="169"/>
    </location>
</feature>
<feature type="binding site" description="covalent" evidence="13 14">
    <location>
        <position position="124"/>
    </location>
    <ligand>
        <name>heme</name>
        <dbReference type="ChEBI" id="CHEBI:30413"/>
    </ligand>
</feature>
<dbReference type="FunFam" id="2.40.50.140:FF:000104">
    <property type="entry name" value="Cytochrome c-type biogenesis protein CcmE"/>
    <property type="match status" value="1"/>
</dbReference>
<dbReference type="InterPro" id="IPR036127">
    <property type="entry name" value="CcmE-like_sf"/>
</dbReference>
<comment type="caution">
    <text evidence="17">The sequence shown here is derived from an EMBL/GenBank/DDBJ whole genome shotgun (WGS) entry which is preliminary data.</text>
</comment>
<reference evidence="17 18" key="1">
    <citation type="journal article" date="2014" name="Genome Announc.">
        <title>Draft Genome Sequence of Moraxella bovoculi Strain 237T (ATCC BAA-1259T) Isolated from a Calf with Infectious Bovine Keratoconjunctivitis.</title>
        <authorList>
            <person name="Calcutt M.J."/>
            <person name="Foecking M.F."/>
            <person name="Martin N.T."/>
            <person name="Mhlanga-Mutangadura T."/>
            <person name="Reilly T.J."/>
        </authorList>
    </citation>
    <scope>NUCLEOTIDE SEQUENCE [LARGE SCALE GENOMIC DNA]</scope>
    <source>
        <strain evidence="17 18">237</strain>
    </source>
</reference>
<evidence type="ECO:0000313" key="18">
    <source>
        <dbReference type="Proteomes" id="UP000035860"/>
    </source>
</evidence>
<comment type="function">
    <text evidence="12 13">Heme chaperone required for the biogenesis of c-type cytochromes. Transiently binds heme delivered by CcmC and transfers the heme to apo-cytochromes in a process facilitated by CcmF and CcmH.</text>
</comment>
<keyword evidence="7 13" id="KW-0201">Cytochrome c-type biogenesis</keyword>
<dbReference type="InterPro" id="IPR004329">
    <property type="entry name" value="CcmE"/>
</dbReference>
<keyword evidence="4 13" id="KW-0349">Heme</keyword>
<accession>A0A066UN58</accession>
<dbReference type="Proteomes" id="UP000035860">
    <property type="component" value="Unassembled WGS sequence"/>
</dbReference>
<keyword evidence="2 13" id="KW-1003">Cell membrane</keyword>
<dbReference type="HAMAP" id="MF_01959">
    <property type="entry name" value="CcmE"/>
    <property type="match status" value="1"/>
</dbReference>
<dbReference type="NCBIfam" id="NF009727">
    <property type="entry name" value="PRK13254.1-1"/>
    <property type="match status" value="1"/>
</dbReference>
<evidence type="ECO:0000256" key="7">
    <source>
        <dbReference type="ARBA" id="ARBA00022748"/>
    </source>
</evidence>
<dbReference type="PANTHER" id="PTHR34128:SF2">
    <property type="entry name" value="CYTOCHROME C-TYPE BIOGENESIS PROTEIN CCME HOMOLOG, MITOCHONDRIAL"/>
    <property type="match status" value="1"/>
</dbReference>
<dbReference type="InterPro" id="IPR012340">
    <property type="entry name" value="NA-bd_OB-fold"/>
</dbReference>
<evidence type="ECO:0000256" key="12">
    <source>
        <dbReference type="ARBA" id="ARBA00056663"/>
    </source>
</evidence>
<protein>
    <recommendedName>
        <fullName evidence="13">Cytochrome c-type biogenesis protein CcmE</fullName>
    </recommendedName>
    <alternativeName>
        <fullName evidence="13">Cytochrome c maturation protein E</fullName>
    </alternativeName>
    <alternativeName>
        <fullName evidence="13">Heme chaperone CcmE</fullName>
    </alternativeName>
</protein>
<dbReference type="NCBIfam" id="NF009729">
    <property type="entry name" value="PRK13254.1-3"/>
    <property type="match status" value="1"/>
</dbReference>
<evidence type="ECO:0000256" key="1">
    <source>
        <dbReference type="ARBA" id="ARBA00004533"/>
    </source>
</evidence>
<evidence type="ECO:0000256" key="14">
    <source>
        <dbReference type="PIRSR" id="PIRSR604329-50"/>
    </source>
</evidence>
<dbReference type="RefSeq" id="WP_036363567.1">
    <property type="nucleotide sequence ID" value="NZ_AOMT01000010.1"/>
</dbReference>
<feature type="compositionally biased region" description="Basic and acidic residues" evidence="15">
    <location>
        <begin position="136"/>
        <end position="146"/>
    </location>
</feature>
<dbReference type="AlphaFoldDB" id="A0A066UN58"/>
<feature type="transmembrane region" description="Helical" evidence="16">
    <location>
        <begin position="9"/>
        <end position="30"/>
    </location>
</feature>
<name>A0A066UN58_9GAMM</name>
<evidence type="ECO:0000256" key="13">
    <source>
        <dbReference type="HAMAP-Rule" id="MF_01959"/>
    </source>
</evidence>
<dbReference type="EMBL" id="AOMT01000010">
    <property type="protein sequence ID" value="KDN25589.1"/>
    <property type="molecule type" value="Genomic_DNA"/>
</dbReference>
<evidence type="ECO:0000256" key="3">
    <source>
        <dbReference type="ARBA" id="ARBA00022519"/>
    </source>
</evidence>
<evidence type="ECO:0000256" key="5">
    <source>
        <dbReference type="ARBA" id="ARBA00022692"/>
    </source>
</evidence>
<dbReference type="GeneID" id="301974784"/>
<feature type="binding site" description="axial binding residue" evidence="13 14">
    <location>
        <position position="128"/>
    </location>
    <ligand>
        <name>heme</name>
        <dbReference type="ChEBI" id="CHEBI:30413"/>
    </ligand>
    <ligandPart>
        <name>Fe</name>
        <dbReference type="ChEBI" id="CHEBI:18248"/>
    </ligandPart>
</feature>
<comment type="subcellular location">
    <subcellularLocation>
        <location evidence="1">Cell inner membrane</location>
    </subcellularLocation>
    <subcellularLocation>
        <location evidence="13">Cell membrane</location>
        <topology evidence="13">Single-pass type II membrane protein</topology>
    </subcellularLocation>
</comment>
<gene>
    <name evidence="13" type="primary">ccmE</name>
    <name evidence="13" type="synonym">cycJ</name>
    <name evidence="17" type="ORF">MBO_03322</name>
</gene>
<evidence type="ECO:0000256" key="11">
    <source>
        <dbReference type="ARBA" id="ARBA00023136"/>
    </source>
</evidence>
<keyword evidence="3" id="KW-0997">Cell inner membrane</keyword>
<evidence type="ECO:0000256" key="8">
    <source>
        <dbReference type="ARBA" id="ARBA00022968"/>
    </source>
</evidence>
<keyword evidence="8 13" id="KW-0735">Signal-anchor</keyword>
<keyword evidence="6 13" id="KW-0479">Metal-binding</keyword>
<keyword evidence="18" id="KW-1185">Reference proteome</keyword>
<dbReference type="GO" id="GO:0017004">
    <property type="term" value="P:cytochrome complex assembly"/>
    <property type="evidence" value="ECO:0007669"/>
    <property type="project" value="UniProtKB-KW"/>
</dbReference>
<evidence type="ECO:0000256" key="15">
    <source>
        <dbReference type="SAM" id="MobiDB-lite"/>
    </source>
</evidence>
<dbReference type="eggNOG" id="COG2332">
    <property type="taxonomic scope" value="Bacteria"/>
</dbReference>
<feature type="topological domain" description="Cytoplasmic" evidence="13">
    <location>
        <begin position="1"/>
        <end position="8"/>
    </location>
</feature>
<dbReference type="Gene3D" id="2.40.50.140">
    <property type="entry name" value="Nucleic acid-binding proteins"/>
    <property type="match status" value="1"/>
</dbReference>
<comment type="similarity">
    <text evidence="13">Belongs to the CcmE/CycJ family.</text>
</comment>
<keyword evidence="10 13" id="KW-0408">Iron</keyword>
<dbReference type="GO" id="GO:0046872">
    <property type="term" value="F:metal ion binding"/>
    <property type="evidence" value="ECO:0007669"/>
    <property type="project" value="UniProtKB-KW"/>
</dbReference>
<feature type="topological domain" description="Extracellular" evidence="13">
    <location>
        <begin position="30"/>
        <end position="169"/>
    </location>
</feature>
<evidence type="ECO:0000256" key="6">
    <source>
        <dbReference type="ARBA" id="ARBA00022723"/>
    </source>
</evidence>